<dbReference type="Proteomes" id="UP000319801">
    <property type="component" value="Unassembled WGS sequence"/>
</dbReference>
<keyword evidence="2" id="KW-1185">Reference proteome</keyword>
<dbReference type="AlphaFoldDB" id="A0A556TXX4"/>
<organism evidence="1 2">
    <name type="scientific">Bagarius yarrelli</name>
    <name type="common">Goonch</name>
    <name type="synonym">Bagrus yarrelli</name>
    <dbReference type="NCBI Taxonomy" id="175774"/>
    <lineage>
        <taxon>Eukaryota</taxon>
        <taxon>Metazoa</taxon>
        <taxon>Chordata</taxon>
        <taxon>Craniata</taxon>
        <taxon>Vertebrata</taxon>
        <taxon>Euteleostomi</taxon>
        <taxon>Actinopterygii</taxon>
        <taxon>Neopterygii</taxon>
        <taxon>Teleostei</taxon>
        <taxon>Ostariophysi</taxon>
        <taxon>Siluriformes</taxon>
        <taxon>Sisoridae</taxon>
        <taxon>Sisorinae</taxon>
        <taxon>Bagarius</taxon>
    </lineage>
</organism>
<proteinExistence type="predicted"/>
<evidence type="ECO:0000313" key="1">
    <source>
        <dbReference type="EMBL" id="TSL16113.1"/>
    </source>
</evidence>
<reference evidence="1 2" key="1">
    <citation type="journal article" date="2019" name="Genome Biol. Evol.">
        <title>Whole-Genome Sequencing of the Giant Devil Catfish, Bagarius yarrelli.</title>
        <authorList>
            <person name="Jiang W."/>
            <person name="Lv Y."/>
            <person name="Cheng L."/>
            <person name="Yang K."/>
            <person name="Chao B."/>
            <person name="Wang X."/>
            <person name="Li Y."/>
            <person name="Pan X."/>
            <person name="You X."/>
            <person name="Zhang Y."/>
            <person name="Yang J."/>
            <person name="Li J."/>
            <person name="Zhang X."/>
            <person name="Liu S."/>
            <person name="Sun C."/>
            <person name="Yang J."/>
            <person name="Shi Q."/>
        </authorList>
    </citation>
    <scope>NUCLEOTIDE SEQUENCE [LARGE SCALE GENOMIC DNA]</scope>
    <source>
        <strain evidence="1">JWS20170419001</strain>
        <tissue evidence="1">Muscle</tissue>
    </source>
</reference>
<gene>
    <name evidence="1" type="ORF">Baya_5921</name>
</gene>
<comment type="caution">
    <text evidence="1">The sequence shown here is derived from an EMBL/GenBank/DDBJ whole genome shotgun (WGS) entry which is preliminary data.</text>
</comment>
<evidence type="ECO:0000313" key="2">
    <source>
        <dbReference type="Proteomes" id="UP000319801"/>
    </source>
</evidence>
<sequence>MAFITGGTVDRGRPTAFESVKAVSFESLNITGMPATCIDNNGGSITIAIILRDMSRPRRLWRYVSRPSRFLLGELTSNLVVVADLTLDVTWCNLCNLQRKCESAENPKADALPC</sequence>
<accession>A0A556TXX4</accession>
<protein>
    <submittedName>
        <fullName evidence="1">Uncharacterized protein</fullName>
    </submittedName>
</protein>
<dbReference type="EMBL" id="VCAZ01000027">
    <property type="protein sequence ID" value="TSL16113.1"/>
    <property type="molecule type" value="Genomic_DNA"/>
</dbReference>
<name>A0A556TXX4_BAGYA</name>